<dbReference type="Proteomes" id="UP001597158">
    <property type="component" value="Unassembled WGS sequence"/>
</dbReference>
<evidence type="ECO:0000313" key="2">
    <source>
        <dbReference type="Proteomes" id="UP001597158"/>
    </source>
</evidence>
<keyword evidence="2" id="KW-1185">Reference proteome</keyword>
<dbReference type="RefSeq" id="WP_157384616.1">
    <property type="nucleotide sequence ID" value="NZ_JARQZE010000002.1"/>
</dbReference>
<gene>
    <name evidence="1" type="ORF">ACFQ4M_12885</name>
</gene>
<reference evidence="2" key="1">
    <citation type="journal article" date="2019" name="Int. J. Syst. Evol. Microbiol.">
        <title>The Global Catalogue of Microorganisms (GCM) 10K type strain sequencing project: providing services to taxonomists for standard genome sequencing and annotation.</title>
        <authorList>
            <consortium name="The Broad Institute Genomics Platform"/>
            <consortium name="The Broad Institute Genome Sequencing Center for Infectious Disease"/>
            <person name="Wu L."/>
            <person name="Ma J."/>
        </authorList>
    </citation>
    <scope>NUCLEOTIDE SEQUENCE [LARGE SCALE GENOMIC DNA]</scope>
    <source>
        <strain evidence="2">CCUG 48884</strain>
    </source>
</reference>
<protein>
    <submittedName>
        <fullName evidence="1">Uncharacterized protein</fullName>
    </submittedName>
</protein>
<comment type="caution">
    <text evidence="1">The sequence shown here is derived from an EMBL/GenBank/DDBJ whole genome shotgun (WGS) entry which is preliminary data.</text>
</comment>
<proteinExistence type="predicted"/>
<organism evidence="1 2">
    <name type="scientific">Thauera mechernichensis</name>
    <dbReference type="NCBI Taxonomy" id="82788"/>
    <lineage>
        <taxon>Bacteria</taxon>
        <taxon>Pseudomonadati</taxon>
        <taxon>Pseudomonadota</taxon>
        <taxon>Betaproteobacteria</taxon>
        <taxon>Rhodocyclales</taxon>
        <taxon>Zoogloeaceae</taxon>
        <taxon>Thauera</taxon>
    </lineage>
</organism>
<name>A0ABW3WES7_9RHOO</name>
<sequence>MENAVSRRLRSTLLATAAVVLLGSFGANCGFVVREASNVQPVSSQALAPVAEPAEEGLLPGRVTR</sequence>
<accession>A0ABW3WES7</accession>
<dbReference type="EMBL" id="JBHTMC010000024">
    <property type="protein sequence ID" value="MFD1264476.1"/>
    <property type="molecule type" value="Genomic_DNA"/>
</dbReference>
<evidence type="ECO:0000313" key="1">
    <source>
        <dbReference type="EMBL" id="MFD1264476.1"/>
    </source>
</evidence>